<evidence type="ECO:0000313" key="3">
    <source>
        <dbReference type="Proteomes" id="UP001156398"/>
    </source>
</evidence>
<keyword evidence="3" id="KW-1185">Reference proteome</keyword>
<feature type="compositionally biased region" description="Low complexity" evidence="1">
    <location>
        <begin position="731"/>
        <end position="796"/>
    </location>
</feature>
<dbReference type="InterPro" id="IPR027417">
    <property type="entry name" value="P-loop_NTPase"/>
</dbReference>
<dbReference type="Proteomes" id="UP001156398">
    <property type="component" value="Unassembled WGS sequence"/>
</dbReference>
<name>A0ABT6VW37_9ACTN</name>
<dbReference type="EMBL" id="JAAGKO020000008">
    <property type="protein sequence ID" value="MDI5962692.1"/>
    <property type="molecule type" value="Genomic_DNA"/>
</dbReference>
<accession>A0ABT6VW37</accession>
<feature type="region of interest" description="Disordered" evidence="1">
    <location>
        <begin position="93"/>
        <end position="122"/>
    </location>
</feature>
<proteinExistence type="predicted"/>
<feature type="compositionally biased region" description="Low complexity" evidence="1">
    <location>
        <begin position="38"/>
        <end position="55"/>
    </location>
</feature>
<reference evidence="2 3" key="1">
    <citation type="submission" date="2023-05" db="EMBL/GenBank/DDBJ databases">
        <title>Streptantibioticus silvisoli sp. nov., acidotolerant actinomycetes 1 from pine litter.</title>
        <authorList>
            <person name="Swiecimska M."/>
            <person name="Golinska P."/>
            <person name="Sangal V."/>
            <person name="Wachnowicz B."/>
            <person name="Goodfellow M."/>
        </authorList>
    </citation>
    <scope>NUCLEOTIDE SEQUENCE [LARGE SCALE GENOMIC DNA]</scope>
    <source>
        <strain evidence="2 3">SL54</strain>
    </source>
</reference>
<feature type="compositionally biased region" description="Pro residues" evidence="1">
    <location>
        <begin position="797"/>
        <end position="836"/>
    </location>
</feature>
<dbReference type="RefSeq" id="WP_282704482.1">
    <property type="nucleotide sequence ID" value="NZ_JAAGKO020000008.1"/>
</dbReference>
<keyword evidence="2" id="KW-0067">ATP-binding</keyword>
<sequence>MDSQHRGPEDGEETGPAPAAGRPGGDRAERDLAPPSRAAGGVVPRPSAAAVVVPPHGTAVPVPSAPRDPGPRGASRVTQIVAGDYLVTVNPVDGSEVTGAPRDRVPSVRRRTAAERADRARAARPAPVAVTAALPLLERADESDRLVRLLSRGRSVRLTGPSGSGRTVLLNAVADRCADLAPDGVIRLSGHHRTPADLRQELYAAVHHADGYRPVGARLAEGTGSVGAIVVLDDVEFGGAALDELLASAADCAFLIAATPRVPAPSAGSAIEEVFLSGLSKTACAKLLARAAERELSKEESSWAADLWFASEGLPLRFVQAGALLRQRAGGLSRAVAESLSFDKTAPAVPKDAAPRTAATGPLPSLAQSAAPARLLAGRLSRNGREALRIAVALGGECVHQSHLPALIGAEQADTALAELIACGLATPVAGHYRLAAGVLEQLDGTEETDGHALTAARHYVWWAAHPSVPATRVAAEADAILAAAAACRDSGEHEAAVRLARAAAPEFAAALYWSAWERALRTGQEAARLAGEVGEEAYFHHELGVLALCGGNLDRARTELEASIAMRGALGDRQGSLVGRRTLALVNDRAGTTPPVALPAGPGPAKALQSGRPSAARTAPTTAVVPAGRPAHAVQRPAHALPPGAVPVPSAMPAVDHPGAGRRKHRGRRAVVQSRRNLAAAGAGAVIAAVLGTVVTLGATSASRPSGSADGKPGGTVAQNDDPGVPADQPTEASSTSRPPSAPDSPTAPSASTSAAAPSTTPSPGATPSTAPTTPGSTTSPPKGGGSPSTSTSPTPSAPPTTAPPTSPPPTTPPPTSPPPTTPPSSPPPSSPAPTQPTNSQSASATPTSPSASAPAPVS</sequence>
<organism evidence="2 3">
    <name type="scientific">Streptantibioticus silvisoli</name>
    <dbReference type="NCBI Taxonomy" id="2705255"/>
    <lineage>
        <taxon>Bacteria</taxon>
        <taxon>Bacillati</taxon>
        <taxon>Actinomycetota</taxon>
        <taxon>Actinomycetes</taxon>
        <taxon>Kitasatosporales</taxon>
        <taxon>Streptomycetaceae</taxon>
        <taxon>Streptantibioticus</taxon>
    </lineage>
</organism>
<feature type="compositionally biased region" description="Basic and acidic residues" evidence="1">
    <location>
        <begin position="101"/>
        <end position="121"/>
    </location>
</feature>
<feature type="region of interest" description="Disordered" evidence="1">
    <location>
        <begin position="1"/>
        <end position="75"/>
    </location>
</feature>
<feature type="region of interest" description="Disordered" evidence="1">
    <location>
        <begin position="701"/>
        <end position="860"/>
    </location>
</feature>
<evidence type="ECO:0000256" key="1">
    <source>
        <dbReference type="SAM" id="MobiDB-lite"/>
    </source>
</evidence>
<comment type="caution">
    <text evidence="2">The sequence shown here is derived from an EMBL/GenBank/DDBJ whole genome shotgun (WGS) entry which is preliminary data.</text>
</comment>
<feature type="compositionally biased region" description="Low complexity" evidence="1">
    <location>
        <begin position="837"/>
        <end position="860"/>
    </location>
</feature>
<dbReference type="GO" id="GO:0005524">
    <property type="term" value="F:ATP binding"/>
    <property type="evidence" value="ECO:0007669"/>
    <property type="project" value="UniProtKB-KW"/>
</dbReference>
<dbReference type="PRINTS" id="PR01217">
    <property type="entry name" value="PRICHEXTENSN"/>
</dbReference>
<dbReference type="SUPFAM" id="SSF52540">
    <property type="entry name" value="P-loop containing nucleoside triphosphate hydrolases"/>
    <property type="match status" value="1"/>
</dbReference>
<keyword evidence="2" id="KW-0547">Nucleotide-binding</keyword>
<protein>
    <submittedName>
        <fullName evidence="2">ATP-binding protein</fullName>
    </submittedName>
</protein>
<gene>
    <name evidence="2" type="ORF">POF43_008195</name>
</gene>
<evidence type="ECO:0000313" key="2">
    <source>
        <dbReference type="EMBL" id="MDI5962692.1"/>
    </source>
</evidence>